<evidence type="ECO:0000256" key="1">
    <source>
        <dbReference type="SAM" id="Coils"/>
    </source>
</evidence>
<dbReference type="Proteomes" id="UP000252086">
    <property type="component" value="Unassembled WGS sequence"/>
</dbReference>
<name>A0A366CYT6_9GAMM</name>
<feature type="coiled-coil region" evidence="1">
    <location>
        <begin position="17"/>
        <end position="116"/>
    </location>
</feature>
<sequence length="206" mass="23506">MSVMYQNFILVEKDTQLHSKEQLINVKEERIKSINDQINVLKVQLSYKPFKDKKEVEDLTAQNKELSEENEKLISLVTELKSISQNTVSENLVEDFAKLKKSNLELEKRLATYTSKYIVEKEDIPLGRSWNGFDGVVVFGVENLTVTGAGDIRFSVNGKTEAKRVYPGDQFQFTLGENQYLLNVVAVEYVSSKITVSISKKYNNPL</sequence>
<reference evidence="2 3" key="1">
    <citation type="submission" date="2018-06" db="EMBL/GenBank/DDBJ databases">
        <title>Genomic Encyclopedia of Type Strains, Phase III (KMG-III): the genomes of soil and plant-associated and newly described type strains.</title>
        <authorList>
            <person name="Whitman W."/>
        </authorList>
    </citation>
    <scope>NUCLEOTIDE SEQUENCE [LARGE SCALE GENOMIC DNA]</scope>
    <source>
        <strain evidence="2 3">CECT 7732</strain>
    </source>
</reference>
<organism evidence="2 3">
    <name type="scientific">Marinomonas aquiplantarum</name>
    <dbReference type="NCBI Taxonomy" id="491951"/>
    <lineage>
        <taxon>Bacteria</taxon>
        <taxon>Pseudomonadati</taxon>
        <taxon>Pseudomonadota</taxon>
        <taxon>Gammaproteobacteria</taxon>
        <taxon>Oceanospirillales</taxon>
        <taxon>Oceanospirillaceae</taxon>
        <taxon>Marinomonas</taxon>
    </lineage>
</organism>
<accession>A0A366CYT6</accession>
<gene>
    <name evidence="2" type="ORF">DFP76_106207</name>
</gene>
<keyword evidence="1" id="KW-0175">Coiled coil</keyword>
<comment type="caution">
    <text evidence="2">The sequence shown here is derived from an EMBL/GenBank/DDBJ whole genome shotgun (WGS) entry which is preliminary data.</text>
</comment>
<dbReference type="AlphaFoldDB" id="A0A366CYT6"/>
<evidence type="ECO:0000313" key="2">
    <source>
        <dbReference type="EMBL" id="RBO82379.1"/>
    </source>
</evidence>
<dbReference type="EMBL" id="QNRF01000006">
    <property type="protein sequence ID" value="RBO82379.1"/>
    <property type="molecule type" value="Genomic_DNA"/>
</dbReference>
<evidence type="ECO:0000313" key="3">
    <source>
        <dbReference type="Proteomes" id="UP000252086"/>
    </source>
</evidence>
<protein>
    <submittedName>
        <fullName evidence="2">Uncharacterized protein</fullName>
    </submittedName>
</protein>
<proteinExistence type="predicted"/>
<keyword evidence="3" id="KW-1185">Reference proteome</keyword>